<dbReference type="SUPFAM" id="SSF88659">
    <property type="entry name" value="Sigma3 and sigma4 domains of RNA polymerase sigma factors"/>
    <property type="match status" value="1"/>
</dbReference>
<dbReference type="Gene3D" id="1.10.10.10">
    <property type="entry name" value="Winged helix-like DNA-binding domain superfamily/Winged helix DNA-binding domain"/>
    <property type="match status" value="1"/>
</dbReference>
<gene>
    <name evidence="1" type="ORF">ACFSR2_05095</name>
</gene>
<evidence type="ECO:0000313" key="1">
    <source>
        <dbReference type="EMBL" id="MFD2520250.1"/>
    </source>
</evidence>
<dbReference type="Proteomes" id="UP001597510">
    <property type="component" value="Unassembled WGS sequence"/>
</dbReference>
<dbReference type="InterPro" id="IPR013324">
    <property type="entry name" value="RNA_pol_sigma_r3/r4-like"/>
</dbReference>
<organism evidence="1 2">
    <name type="scientific">Emticicia soli</name>
    <dbReference type="NCBI Taxonomy" id="2027878"/>
    <lineage>
        <taxon>Bacteria</taxon>
        <taxon>Pseudomonadati</taxon>
        <taxon>Bacteroidota</taxon>
        <taxon>Cytophagia</taxon>
        <taxon>Cytophagales</taxon>
        <taxon>Leadbetterellaceae</taxon>
        <taxon>Emticicia</taxon>
    </lineage>
</organism>
<dbReference type="InterPro" id="IPR036388">
    <property type="entry name" value="WH-like_DNA-bd_sf"/>
</dbReference>
<protein>
    <submittedName>
        <fullName evidence="1">Sigma-70 family RNA polymerase sigma factor</fullName>
    </submittedName>
</protein>
<dbReference type="EMBL" id="JBHULC010000004">
    <property type="protein sequence ID" value="MFD2520250.1"/>
    <property type="molecule type" value="Genomic_DNA"/>
</dbReference>
<name>A0ABW5J6K9_9BACT</name>
<dbReference type="RefSeq" id="WP_340235662.1">
    <property type="nucleotide sequence ID" value="NZ_JBBEWC010000004.1"/>
</dbReference>
<reference evidence="2" key="1">
    <citation type="journal article" date="2019" name="Int. J. Syst. Evol. Microbiol.">
        <title>The Global Catalogue of Microorganisms (GCM) 10K type strain sequencing project: providing services to taxonomists for standard genome sequencing and annotation.</title>
        <authorList>
            <consortium name="The Broad Institute Genomics Platform"/>
            <consortium name="The Broad Institute Genome Sequencing Center for Infectious Disease"/>
            <person name="Wu L."/>
            <person name="Ma J."/>
        </authorList>
    </citation>
    <scope>NUCLEOTIDE SEQUENCE [LARGE SCALE GENOMIC DNA]</scope>
    <source>
        <strain evidence="2">KCTC 52344</strain>
    </source>
</reference>
<evidence type="ECO:0000313" key="2">
    <source>
        <dbReference type="Proteomes" id="UP001597510"/>
    </source>
</evidence>
<accession>A0ABW5J6K9</accession>
<sequence>MKNRKISIEESYKIVCDNLPELIDRLGKAKKDDFIKYAQLEILSISKNIGEIPCNFIDIICPQIVEKSFEVFLVRYNNSKEDNALENVRSNAKIKIHNDYKKNIYPFIDFIAQKESLTTEEIAELKHSVFLCGLNVIQKKKRESVLKLKNESVFINEALFYQFIVKKIFLNCVRKSLEESLRKSKCLDDFTSKFELKNEKIKALIYKITTEYWGSNVSEIEEHIHDYIHDAQLEIIEKIKKNEFCLSSELTTYISSVVINKFREERRRADKNVSIDYQKLDKIEEYLGEDSSEGNVIIYFLLDIKFLDQLDQKQRDVFEMDLQRYSDEEIAEKYDTSANNISKIRSRIREKALKFLLENSHKIDN</sequence>
<proteinExistence type="predicted"/>
<comment type="caution">
    <text evidence="1">The sequence shown here is derived from an EMBL/GenBank/DDBJ whole genome shotgun (WGS) entry which is preliminary data.</text>
</comment>
<keyword evidence="2" id="KW-1185">Reference proteome</keyword>